<dbReference type="Gene3D" id="4.10.280.10">
    <property type="entry name" value="Helix-loop-helix DNA-binding domain"/>
    <property type="match status" value="1"/>
</dbReference>
<reference evidence="4" key="1">
    <citation type="journal article" date="2023" name="Mol. Phylogenet. Evol.">
        <title>Genome-scale phylogeny and comparative genomics of the fungal order Sordariales.</title>
        <authorList>
            <person name="Hensen N."/>
            <person name="Bonometti L."/>
            <person name="Westerberg I."/>
            <person name="Brannstrom I.O."/>
            <person name="Guillou S."/>
            <person name="Cros-Aarteil S."/>
            <person name="Calhoun S."/>
            <person name="Haridas S."/>
            <person name="Kuo A."/>
            <person name="Mondo S."/>
            <person name="Pangilinan J."/>
            <person name="Riley R."/>
            <person name="LaButti K."/>
            <person name="Andreopoulos B."/>
            <person name="Lipzen A."/>
            <person name="Chen C."/>
            <person name="Yan M."/>
            <person name="Daum C."/>
            <person name="Ng V."/>
            <person name="Clum A."/>
            <person name="Steindorff A."/>
            <person name="Ohm R.A."/>
            <person name="Martin F."/>
            <person name="Silar P."/>
            <person name="Natvig D.O."/>
            <person name="Lalanne C."/>
            <person name="Gautier V."/>
            <person name="Ament-Velasquez S.L."/>
            <person name="Kruys A."/>
            <person name="Hutchinson M.I."/>
            <person name="Powell A.J."/>
            <person name="Barry K."/>
            <person name="Miller A.N."/>
            <person name="Grigoriev I.V."/>
            <person name="Debuchy R."/>
            <person name="Gladieux P."/>
            <person name="Hiltunen Thoren M."/>
            <person name="Johannesson H."/>
        </authorList>
    </citation>
    <scope>NUCLEOTIDE SEQUENCE</scope>
    <source>
        <strain evidence="4">FGSC 1904</strain>
    </source>
</reference>
<dbReference type="InterPro" id="IPR036638">
    <property type="entry name" value="HLH_DNA-bd_sf"/>
</dbReference>
<dbReference type="InterPro" id="IPR040106">
    <property type="entry name" value="Esc1_bHLHzip"/>
</dbReference>
<proteinExistence type="predicted"/>
<feature type="domain" description="BHLH" evidence="3">
    <location>
        <begin position="334"/>
        <end position="385"/>
    </location>
</feature>
<feature type="compositionally biased region" description="Polar residues" evidence="2">
    <location>
        <begin position="140"/>
        <end position="174"/>
    </location>
</feature>
<dbReference type="EMBL" id="JAUTDP010000010">
    <property type="protein sequence ID" value="KAK3395714.1"/>
    <property type="molecule type" value="Genomic_DNA"/>
</dbReference>
<dbReference type="PANTHER" id="PTHR22934">
    <property type="entry name" value="PROTEIN ESC1/WETA-RELATED"/>
    <property type="match status" value="1"/>
</dbReference>
<dbReference type="GO" id="GO:0046983">
    <property type="term" value="F:protein dimerization activity"/>
    <property type="evidence" value="ECO:0007669"/>
    <property type="project" value="InterPro"/>
</dbReference>
<accession>A0AAE0P9C0</accession>
<feature type="region of interest" description="Disordered" evidence="2">
    <location>
        <begin position="417"/>
        <end position="478"/>
    </location>
</feature>
<gene>
    <name evidence="4" type="ORF">B0T20DRAFT_43984</name>
</gene>
<dbReference type="CDD" id="cd19690">
    <property type="entry name" value="bHLHzip_spESC1_like"/>
    <property type="match status" value="1"/>
</dbReference>
<dbReference type="InterPro" id="IPR040112">
    <property type="entry name" value="WetA"/>
</dbReference>
<reference evidence="4" key="2">
    <citation type="submission" date="2023-07" db="EMBL/GenBank/DDBJ databases">
        <authorList>
            <consortium name="Lawrence Berkeley National Laboratory"/>
            <person name="Haridas S."/>
            <person name="Hensen N."/>
            <person name="Bonometti L."/>
            <person name="Westerberg I."/>
            <person name="Brannstrom I.O."/>
            <person name="Guillou S."/>
            <person name="Cros-Aarteil S."/>
            <person name="Calhoun S."/>
            <person name="Kuo A."/>
            <person name="Mondo S."/>
            <person name="Pangilinan J."/>
            <person name="Riley R."/>
            <person name="LaButti K."/>
            <person name="Andreopoulos B."/>
            <person name="Lipzen A."/>
            <person name="Chen C."/>
            <person name="Yanf M."/>
            <person name="Daum C."/>
            <person name="Ng V."/>
            <person name="Clum A."/>
            <person name="Steindorff A."/>
            <person name="Ohm R."/>
            <person name="Martin F."/>
            <person name="Silar P."/>
            <person name="Natvig D."/>
            <person name="Lalanne C."/>
            <person name="Gautier V."/>
            <person name="Ament-velasquez S.L."/>
            <person name="Kruys A."/>
            <person name="Hutchinson M.I."/>
            <person name="Powell A.J."/>
            <person name="Barry K."/>
            <person name="Miller A.N."/>
            <person name="Grigoriev I.V."/>
            <person name="Debuchy R."/>
            <person name="Gladieux P."/>
            <person name="Thoren M.H."/>
            <person name="Johannesson H."/>
        </authorList>
    </citation>
    <scope>NUCLEOTIDE SEQUENCE</scope>
    <source>
        <strain evidence="4">FGSC 1904</strain>
    </source>
</reference>
<dbReference type="InterPro" id="IPR011598">
    <property type="entry name" value="bHLH_dom"/>
</dbReference>
<dbReference type="PROSITE" id="PS50888">
    <property type="entry name" value="BHLH"/>
    <property type="match status" value="1"/>
</dbReference>
<feature type="region of interest" description="Disordered" evidence="2">
    <location>
        <begin position="241"/>
        <end position="260"/>
    </location>
</feature>
<feature type="compositionally biased region" description="Polar residues" evidence="2">
    <location>
        <begin position="38"/>
        <end position="83"/>
    </location>
</feature>
<evidence type="ECO:0000313" key="5">
    <source>
        <dbReference type="Proteomes" id="UP001281003"/>
    </source>
</evidence>
<evidence type="ECO:0000256" key="2">
    <source>
        <dbReference type="SAM" id="MobiDB-lite"/>
    </source>
</evidence>
<dbReference type="Pfam" id="PF00010">
    <property type="entry name" value="HLH"/>
    <property type="match status" value="1"/>
</dbReference>
<dbReference type="PANTHER" id="PTHR22934:SF23">
    <property type="entry name" value="ZF-C3H1 DOMAIN-CONTAINING PROTEIN"/>
    <property type="match status" value="1"/>
</dbReference>
<feature type="region of interest" description="Disordered" evidence="2">
    <location>
        <begin position="317"/>
        <end position="339"/>
    </location>
</feature>
<dbReference type="SMART" id="SM00353">
    <property type="entry name" value="HLH"/>
    <property type="match status" value="1"/>
</dbReference>
<feature type="region of interest" description="Disordered" evidence="2">
    <location>
        <begin position="136"/>
        <end position="203"/>
    </location>
</feature>
<name>A0AAE0P9C0_SORBR</name>
<evidence type="ECO:0000313" key="4">
    <source>
        <dbReference type="EMBL" id="KAK3395714.1"/>
    </source>
</evidence>
<sequence length="478" mass="52625">MAQRSGSHKVPLGLASMLNSPEDNRDSAYYSATDASSKHTSAASVLTPNGSSGFQPSPIDKTSPSPTNTSNLQPPQSQLPSLNNNMSVASMVSPTMPGSGNHMRFERPQSYESGPNGAPMTLNGDLEAMSRRGSYDSRHSLNQGFNDMRLNNSPYASQNQSTTSIHQTLQQQRNPRSDMNGPANHRISNGYQPSADRNPDGQGRMRVAPAITGPATSQIARAAEPTKGQAWAFPEEEIQRVNSSNQSHIDSRRSSFAESLASSRYTVDNTGLPSGQRRLDDNYPHRLSSVSADFANPTLQHHHHHSLQHRAISDLQNDEGASHAGAQPYSRTPELRVSHKLAERKRRTEMKELFEQLRDLMPQERGSKASKWEILTKAISEHQRMSAHIQALLQSAQNKDREIENLKYQLNMLRSQSGPVNESYGFGDRRSQQELPPLRTTLQGAAGGPPPGLDPMSGVQYDAPRVNGFRPPEPPTRF</sequence>
<organism evidence="4 5">
    <name type="scientific">Sordaria brevicollis</name>
    <dbReference type="NCBI Taxonomy" id="83679"/>
    <lineage>
        <taxon>Eukaryota</taxon>
        <taxon>Fungi</taxon>
        <taxon>Dikarya</taxon>
        <taxon>Ascomycota</taxon>
        <taxon>Pezizomycotina</taxon>
        <taxon>Sordariomycetes</taxon>
        <taxon>Sordariomycetidae</taxon>
        <taxon>Sordariales</taxon>
        <taxon>Sordariaceae</taxon>
        <taxon>Sordaria</taxon>
    </lineage>
</organism>
<keyword evidence="5" id="KW-1185">Reference proteome</keyword>
<evidence type="ECO:0000256" key="1">
    <source>
        <dbReference type="SAM" id="Coils"/>
    </source>
</evidence>
<dbReference type="AlphaFoldDB" id="A0AAE0P9C0"/>
<dbReference type="Proteomes" id="UP001281003">
    <property type="component" value="Unassembled WGS sequence"/>
</dbReference>
<feature type="region of interest" description="Disordered" evidence="2">
    <location>
        <begin position="1"/>
        <end position="83"/>
    </location>
</feature>
<comment type="caution">
    <text evidence="4">The sequence shown here is derived from an EMBL/GenBank/DDBJ whole genome shotgun (WGS) entry which is preliminary data.</text>
</comment>
<keyword evidence="1" id="KW-0175">Coiled coil</keyword>
<dbReference type="SUPFAM" id="SSF47459">
    <property type="entry name" value="HLH, helix-loop-helix DNA-binding domain"/>
    <property type="match status" value="1"/>
</dbReference>
<evidence type="ECO:0000259" key="3">
    <source>
        <dbReference type="PROSITE" id="PS50888"/>
    </source>
</evidence>
<feature type="coiled-coil region" evidence="1">
    <location>
        <begin position="389"/>
        <end position="416"/>
    </location>
</feature>
<protein>
    <recommendedName>
        <fullName evidence="3">BHLH domain-containing protein</fullName>
    </recommendedName>
</protein>